<proteinExistence type="predicted"/>
<reference evidence="1" key="1">
    <citation type="submission" date="2020-10" db="EMBL/GenBank/DDBJ databases">
        <title>High-Quality Genome Resource of Clonostachys rosea strain S41 by Oxford Nanopore Long-Read Sequencing.</title>
        <authorList>
            <person name="Wang H."/>
        </authorList>
    </citation>
    <scope>NUCLEOTIDE SEQUENCE</scope>
    <source>
        <strain evidence="1">S41</strain>
    </source>
</reference>
<dbReference type="Gene3D" id="2.120.10.80">
    <property type="entry name" value="Kelch-type beta propeller"/>
    <property type="match status" value="1"/>
</dbReference>
<comment type="caution">
    <text evidence="1">The sequence shown here is derived from an EMBL/GenBank/DDBJ whole genome shotgun (WGS) entry which is preliminary data.</text>
</comment>
<dbReference type="Proteomes" id="UP000616885">
    <property type="component" value="Unassembled WGS sequence"/>
</dbReference>
<dbReference type="EMBL" id="JADCTT010000003">
    <property type="protein sequence ID" value="KAF9755643.1"/>
    <property type="molecule type" value="Genomic_DNA"/>
</dbReference>
<dbReference type="AlphaFoldDB" id="A0A8H7TTA3"/>
<sequence length="613" mass="67547">MPHASVDTAYPADISLHVNDGPLKMDEIALLQPSYPSEPMDQLRERYRREGYLFLKGLLPREDVLSARESYFRDMSASGVLEPDSAPVEGIFNSSASATDYPGIGAGSVKNARPGETDKSAVFTELALKAHTSEWYAGSETGEQLGFANHPALTKFVSRFTQWGDDTLPVKRSLLRNNTPGNRAIGVHYDQTFMRYGEPTSVTAWVPIGDVKIDGGGLIYLEGGEKLGEEIEQEFTKKAKETGLSEEETKNAFNKNMMSSGFLCEGPGDFGRRYNRKWLVTSYEAGDVVFHTPHMIHASTINHDAEGRIRLGTDLRFVNKAPVTLGDYLYVEGGQISTLVDKKLTNDAESLEFSKTLAIPLNKPWKPGSVEIKEIAYKKDMRATNFAGLWADPKRNAIYRWAGELSRSARYEEGQENEMYMLSVDGSGDGTWSIKKPAQQAAFDNISPSTHGQSVFCDDLGFYIGGYVYSGSSYGESNRGSPGVRMYNASSSEWSNITDFDLSGPQGNLRNGAAVCVKGFGSSPLVMLLGGAQSFESEHQPLSSVTIYNPITQKWYRQDTVKDTNGFPSEREYFCAAAAQGKNGTLEVYMFGGLSAKKRALDDFWVLSLPAFK</sequence>
<gene>
    <name evidence="1" type="ORF">IM811_011084</name>
</gene>
<evidence type="ECO:0000313" key="1">
    <source>
        <dbReference type="EMBL" id="KAF9755643.1"/>
    </source>
</evidence>
<dbReference type="InterPro" id="IPR015915">
    <property type="entry name" value="Kelch-typ_b-propeller"/>
</dbReference>
<dbReference type="SUPFAM" id="SSF51197">
    <property type="entry name" value="Clavaminate synthase-like"/>
    <property type="match status" value="1"/>
</dbReference>
<dbReference type="PANTHER" id="PTHR40128:SF1">
    <property type="entry name" value="PHYTANOYL-COA HYDROXYLASE"/>
    <property type="match status" value="1"/>
</dbReference>
<protein>
    <submittedName>
        <fullName evidence="1">Uncharacterized protein</fullName>
    </submittedName>
</protein>
<evidence type="ECO:0000313" key="2">
    <source>
        <dbReference type="Proteomes" id="UP000616885"/>
    </source>
</evidence>
<dbReference type="InterPro" id="IPR008775">
    <property type="entry name" value="Phytyl_CoA_dOase-like"/>
</dbReference>
<name>A0A8H7TTA3_BIOOC</name>
<dbReference type="PANTHER" id="PTHR40128">
    <property type="entry name" value="EXPRESSED PROTEIN"/>
    <property type="match status" value="1"/>
</dbReference>
<dbReference type="Gene3D" id="2.60.120.620">
    <property type="entry name" value="q2cbj1_9rhob like domain"/>
    <property type="match status" value="1"/>
</dbReference>
<organism evidence="1 2">
    <name type="scientific">Bionectria ochroleuca</name>
    <name type="common">Gliocladium roseum</name>
    <dbReference type="NCBI Taxonomy" id="29856"/>
    <lineage>
        <taxon>Eukaryota</taxon>
        <taxon>Fungi</taxon>
        <taxon>Dikarya</taxon>
        <taxon>Ascomycota</taxon>
        <taxon>Pezizomycotina</taxon>
        <taxon>Sordariomycetes</taxon>
        <taxon>Hypocreomycetidae</taxon>
        <taxon>Hypocreales</taxon>
        <taxon>Bionectriaceae</taxon>
        <taxon>Clonostachys</taxon>
    </lineage>
</organism>
<dbReference type="SUPFAM" id="SSF117281">
    <property type="entry name" value="Kelch motif"/>
    <property type="match status" value="1"/>
</dbReference>
<dbReference type="Pfam" id="PF05721">
    <property type="entry name" value="PhyH"/>
    <property type="match status" value="1"/>
</dbReference>
<accession>A0A8H7TTA3</accession>